<dbReference type="RefSeq" id="WP_208236594.1">
    <property type="nucleotide sequence ID" value="NZ_JAGEPF010000002.1"/>
</dbReference>
<accession>A0ABS3RIT3</accession>
<evidence type="ECO:0008006" key="3">
    <source>
        <dbReference type="Google" id="ProtNLM"/>
    </source>
</evidence>
<proteinExistence type="predicted"/>
<dbReference type="InterPro" id="IPR009061">
    <property type="entry name" value="DNA-bd_dom_put_sf"/>
</dbReference>
<sequence length="127" mass="13514">MDEAGTTTDGPVVVPAALCGPLLAYLTRALTRDVRDAGARIPPDLVAFLRTLHNATEPPPLADHGNPDEAPETIEGTGWSTVAQLAAYSGHPARTLRHWAAAGRVRARRMGRTWLIDPDSLTGDTTP</sequence>
<protein>
    <recommendedName>
        <fullName evidence="3">Helix-turn-helix domain-containing protein</fullName>
    </recommendedName>
</protein>
<dbReference type="Proteomes" id="UP000680206">
    <property type="component" value="Unassembled WGS sequence"/>
</dbReference>
<comment type="caution">
    <text evidence="1">The sequence shown here is derived from an EMBL/GenBank/DDBJ whole genome shotgun (WGS) entry which is preliminary data.</text>
</comment>
<dbReference type="SUPFAM" id="SSF46955">
    <property type="entry name" value="Putative DNA-binding domain"/>
    <property type="match status" value="1"/>
</dbReference>
<reference evidence="1 2" key="1">
    <citation type="submission" date="2021-03" db="EMBL/GenBank/DDBJ databases">
        <title>Actinomadura violae sp. nov., isolated from lichen in Thailand.</title>
        <authorList>
            <person name="Kanchanasin P."/>
            <person name="Saeng-In P."/>
            <person name="Phongsopitanun W."/>
            <person name="Yuki M."/>
            <person name="Kudo T."/>
            <person name="Ohkuma M."/>
            <person name="Tanasupawat S."/>
        </authorList>
    </citation>
    <scope>NUCLEOTIDE SEQUENCE [LARGE SCALE GENOMIC DNA]</scope>
    <source>
        <strain evidence="1 2">LCR2-06</strain>
    </source>
</reference>
<evidence type="ECO:0000313" key="1">
    <source>
        <dbReference type="EMBL" id="MBO2456557.1"/>
    </source>
</evidence>
<gene>
    <name evidence="1" type="ORF">J4709_02995</name>
</gene>
<name>A0ABS3RIT3_9ACTN</name>
<evidence type="ECO:0000313" key="2">
    <source>
        <dbReference type="Proteomes" id="UP000680206"/>
    </source>
</evidence>
<dbReference type="EMBL" id="JAGEPF010000002">
    <property type="protein sequence ID" value="MBO2456557.1"/>
    <property type="molecule type" value="Genomic_DNA"/>
</dbReference>
<keyword evidence="2" id="KW-1185">Reference proteome</keyword>
<organism evidence="1 2">
    <name type="scientific">Actinomadura violacea</name>
    <dbReference type="NCBI Taxonomy" id="2819934"/>
    <lineage>
        <taxon>Bacteria</taxon>
        <taxon>Bacillati</taxon>
        <taxon>Actinomycetota</taxon>
        <taxon>Actinomycetes</taxon>
        <taxon>Streptosporangiales</taxon>
        <taxon>Thermomonosporaceae</taxon>
        <taxon>Actinomadura</taxon>
    </lineage>
</organism>